<dbReference type="InterPro" id="IPR029028">
    <property type="entry name" value="Alpha/beta_knot_MTases"/>
</dbReference>
<dbReference type="InterPro" id="IPR029026">
    <property type="entry name" value="tRNA_m1G_MTases_N"/>
</dbReference>
<dbReference type="Pfam" id="PF00588">
    <property type="entry name" value="SpoU_methylase"/>
    <property type="match status" value="1"/>
</dbReference>
<dbReference type="GO" id="GO:0006396">
    <property type="term" value="P:RNA processing"/>
    <property type="evidence" value="ECO:0007669"/>
    <property type="project" value="InterPro"/>
</dbReference>
<dbReference type="GO" id="GO:0005829">
    <property type="term" value="C:cytosol"/>
    <property type="evidence" value="ECO:0007669"/>
    <property type="project" value="TreeGrafter"/>
</dbReference>
<dbReference type="AlphaFoldDB" id="K1T8M3"/>
<dbReference type="PANTHER" id="PTHR46429:SF1">
    <property type="entry name" value="23S RRNA (GUANOSINE-2'-O-)-METHYLTRANSFERASE RLMB"/>
    <property type="match status" value="1"/>
</dbReference>
<keyword evidence="2 5" id="KW-0808">Transferase</keyword>
<organism evidence="5">
    <name type="scientific">human gut metagenome</name>
    <dbReference type="NCBI Taxonomy" id="408170"/>
    <lineage>
        <taxon>unclassified sequences</taxon>
        <taxon>metagenomes</taxon>
        <taxon>organismal metagenomes</taxon>
    </lineage>
</organism>
<evidence type="ECO:0000313" key="5">
    <source>
        <dbReference type="EMBL" id="EKC62745.1"/>
    </source>
</evidence>
<dbReference type="GO" id="GO:0032259">
    <property type="term" value="P:methylation"/>
    <property type="evidence" value="ECO:0007669"/>
    <property type="project" value="UniProtKB-KW"/>
</dbReference>
<dbReference type="Gene3D" id="3.40.1280.10">
    <property type="match status" value="1"/>
</dbReference>
<dbReference type="GO" id="GO:0008173">
    <property type="term" value="F:RNA methyltransferase activity"/>
    <property type="evidence" value="ECO:0007669"/>
    <property type="project" value="InterPro"/>
</dbReference>
<dbReference type="Gene3D" id="3.30.1330.30">
    <property type="match status" value="1"/>
</dbReference>
<evidence type="ECO:0000256" key="2">
    <source>
        <dbReference type="ARBA" id="ARBA00022679"/>
    </source>
</evidence>
<dbReference type="InterPro" id="IPR029064">
    <property type="entry name" value="Ribosomal_eL30-like_sf"/>
</dbReference>
<feature type="domain" description="tRNA/rRNA methyltransferase SpoU type" evidence="3">
    <location>
        <begin position="75"/>
        <end position="110"/>
    </location>
</feature>
<evidence type="ECO:0000259" key="3">
    <source>
        <dbReference type="Pfam" id="PF00588"/>
    </source>
</evidence>
<gene>
    <name evidence="5" type="ORF">OBE_07825</name>
</gene>
<dbReference type="SUPFAM" id="SSF55315">
    <property type="entry name" value="L30e-like"/>
    <property type="match status" value="1"/>
</dbReference>
<dbReference type="InterPro" id="IPR001537">
    <property type="entry name" value="SpoU_MeTrfase"/>
</dbReference>
<feature type="domain" description="RNA 2-O ribose methyltransferase substrate binding" evidence="4">
    <location>
        <begin position="2"/>
        <end position="57"/>
    </location>
</feature>
<feature type="non-terminal residue" evidence="5">
    <location>
        <position position="1"/>
    </location>
</feature>
<proteinExistence type="predicted"/>
<dbReference type="PANTHER" id="PTHR46429">
    <property type="entry name" value="23S RRNA (GUANOSINE-2'-O-)-METHYLTRANSFERASE RLMB"/>
    <property type="match status" value="1"/>
</dbReference>
<dbReference type="GO" id="GO:0003723">
    <property type="term" value="F:RNA binding"/>
    <property type="evidence" value="ECO:0007669"/>
    <property type="project" value="InterPro"/>
</dbReference>
<dbReference type="Pfam" id="PF08032">
    <property type="entry name" value="SpoU_sub_bind"/>
    <property type="match status" value="1"/>
</dbReference>
<dbReference type="EMBL" id="AJWZ01005378">
    <property type="protein sequence ID" value="EKC62745.1"/>
    <property type="molecule type" value="Genomic_DNA"/>
</dbReference>
<keyword evidence="1 5" id="KW-0489">Methyltransferase</keyword>
<accession>K1T8M3</accession>
<comment type="caution">
    <text evidence="5">The sequence shown here is derived from an EMBL/GenBank/DDBJ whole genome shotgun (WGS) entry which is preliminary data.</text>
</comment>
<sequence length="113" mass="12322">DKILVKKGKYEGSIVPIIKKAKDAGIIIQEVERAKLDQIAEGENHQGVIAYVSAYDYVSVKDILDKAREKNEPPFIIICDKITDPHNLGAILRTANCVGAHGVIIPKRNSSGS</sequence>
<dbReference type="InterPro" id="IPR013123">
    <property type="entry name" value="SpoU_subst-bd"/>
</dbReference>
<protein>
    <submittedName>
        <fullName evidence="5">RNA methyltransferase, TrmH family, group 3</fullName>
    </submittedName>
</protein>
<evidence type="ECO:0000256" key="1">
    <source>
        <dbReference type="ARBA" id="ARBA00022603"/>
    </source>
</evidence>
<reference evidence="5" key="1">
    <citation type="journal article" date="2013" name="Environ. Microbiol.">
        <title>Microbiota from the distal guts of lean and obese adolescents exhibit partial functional redundancy besides clear differences in community structure.</title>
        <authorList>
            <person name="Ferrer M."/>
            <person name="Ruiz A."/>
            <person name="Lanza F."/>
            <person name="Haange S.B."/>
            <person name="Oberbach A."/>
            <person name="Till H."/>
            <person name="Bargiela R."/>
            <person name="Campoy C."/>
            <person name="Segura M.T."/>
            <person name="Richter M."/>
            <person name="von Bergen M."/>
            <person name="Seifert J."/>
            <person name="Suarez A."/>
        </authorList>
    </citation>
    <scope>NUCLEOTIDE SEQUENCE</scope>
</reference>
<name>K1T8M3_9ZZZZ</name>
<evidence type="ECO:0000259" key="4">
    <source>
        <dbReference type="Pfam" id="PF08032"/>
    </source>
</evidence>
<dbReference type="InterPro" id="IPR004441">
    <property type="entry name" value="rRNA_MeTrfase_TrmH"/>
</dbReference>
<dbReference type="SUPFAM" id="SSF75217">
    <property type="entry name" value="alpha/beta knot"/>
    <property type="match status" value="1"/>
</dbReference>